<reference evidence="1" key="1">
    <citation type="journal article" date="2015" name="Genome Biol. Evol.">
        <title>Organellar Genomes of White Spruce (Picea glauca): Assembly and Annotation.</title>
        <authorList>
            <person name="Jackman S.D."/>
            <person name="Warren R.L."/>
            <person name="Gibb E.A."/>
            <person name="Vandervalk B.P."/>
            <person name="Mohamadi H."/>
            <person name="Chu J."/>
            <person name="Raymond A."/>
            <person name="Pleasance S."/>
            <person name="Coope R."/>
            <person name="Wildung M.R."/>
            <person name="Ritland C.E."/>
            <person name="Bousquet J."/>
            <person name="Jones S.J."/>
            <person name="Bohlmann J."/>
            <person name="Birol I."/>
        </authorList>
    </citation>
    <scope>NUCLEOTIDE SEQUENCE [LARGE SCALE GENOMIC DNA]</scope>
    <source>
        <tissue evidence="1">Flushing bud</tissue>
    </source>
</reference>
<gene>
    <name evidence="1" type="ORF">ABT39_MTgene865</name>
</gene>
<geneLocation type="mitochondrion" evidence="1"/>
<dbReference type="AlphaFoldDB" id="A0A101M4M6"/>
<evidence type="ECO:0000313" key="1">
    <source>
        <dbReference type="EMBL" id="KUM51019.1"/>
    </source>
</evidence>
<name>A0A101M4M6_PICGL</name>
<sequence>MDERLRSSPLWSSVKTLTHEWMSDFVPLFSVLQILPFQTLWLGLPYLVDSSLNTAPMLWAWTIRS</sequence>
<keyword evidence="1" id="KW-0496">Mitochondrion</keyword>
<accession>A0A101M4M6</accession>
<protein>
    <submittedName>
        <fullName evidence="1">Uncharacterized protein</fullName>
    </submittedName>
</protein>
<proteinExistence type="predicted"/>
<dbReference type="EMBL" id="LKAM01000001">
    <property type="protein sequence ID" value="KUM51019.1"/>
    <property type="molecule type" value="Genomic_DNA"/>
</dbReference>
<comment type="caution">
    <text evidence="1">The sequence shown here is derived from an EMBL/GenBank/DDBJ whole genome shotgun (WGS) entry which is preliminary data.</text>
</comment>
<organism evidence="1">
    <name type="scientific">Picea glauca</name>
    <name type="common">White spruce</name>
    <name type="synonym">Pinus glauca</name>
    <dbReference type="NCBI Taxonomy" id="3330"/>
    <lineage>
        <taxon>Eukaryota</taxon>
        <taxon>Viridiplantae</taxon>
        <taxon>Streptophyta</taxon>
        <taxon>Embryophyta</taxon>
        <taxon>Tracheophyta</taxon>
        <taxon>Spermatophyta</taxon>
        <taxon>Pinopsida</taxon>
        <taxon>Pinidae</taxon>
        <taxon>Conifers I</taxon>
        <taxon>Pinales</taxon>
        <taxon>Pinaceae</taxon>
        <taxon>Picea</taxon>
    </lineage>
</organism>